<reference evidence="6" key="2">
    <citation type="submission" date="2022-06" db="UniProtKB">
        <authorList>
            <consortium name="EnsemblMetazoa"/>
        </authorList>
    </citation>
    <scope>IDENTIFICATION</scope>
</reference>
<keyword evidence="5" id="KW-0812">Transmembrane</keyword>
<dbReference type="Gene3D" id="3.40.1490.10">
    <property type="entry name" value="Bit1"/>
    <property type="match status" value="1"/>
</dbReference>
<evidence type="ECO:0000256" key="1">
    <source>
        <dbReference type="ARBA" id="ARBA00013260"/>
    </source>
</evidence>
<gene>
    <name evidence="6" type="primary">100167214</name>
</gene>
<dbReference type="InterPro" id="IPR023476">
    <property type="entry name" value="Pep_tRNA_hydro_II_dom_sf"/>
</dbReference>
<evidence type="ECO:0000313" key="7">
    <source>
        <dbReference type="Proteomes" id="UP000007819"/>
    </source>
</evidence>
<feature type="transmembrane region" description="Helical" evidence="5">
    <location>
        <begin position="12"/>
        <end position="30"/>
    </location>
</feature>
<dbReference type="PANTHER" id="PTHR12649:SF11">
    <property type="entry name" value="PEPTIDYL-TRNA HYDROLASE 2, MITOCHONDRIAL"/>
    <property type="match status" value="1"/>
</dbReference>
<dbReference type="GO" id="GO:0005829">
    <property type="term" value="C:cytosol"/>
    <property type="evidence" value="ECO:0007669"/>
    <property type="project" value="TreeGrafter"/>
</dbReference>
<evidence type="ECO:0000313" key="6">
    <source>
        <dbReference type="EnsemblMetazoa" id="XP_016657719.2"/>
    </source>
</evidence>
<dbReference type="AlphaFoldDB" id="A0A8R2D2J0"/>
<dbReference type="InterPro" id="IPR002833">
    <property type="entry name" value="PTH2"/>
</dbReference>
<dbReference type="PANTHER" id="PTHR12649">
    <property type="entry name" value="PEPTIDYL-TRNA HYDROLASE 2"/>
    <property type="match status" value="1"/>
</dbReference>
<comment type="catalytic activity">
    <reaction evidence="4">
        <text>an N-acyl-L-alpha-aminoacyl-tRNA + H2O = an N-acyl-L-amino acid + a tRNA + H(+)</text>
        <dbReference type="Rhea" id="RHEA:54448"/>
        <dbReference type="Rhea" id="RHEA-COMP:10123"/>
        <dbReference type="Rhea" id="RHEA-COMP:13883"/>
        <dbReference type="ChEBI" id="CHEBI:15377"/>
        <dbReference type="ChEBI" id="CHEBI:15378"/>
        <dbReference type="ChEBI" id="CHEBI:59874"/>
        <dbReference type="ChEBI" id="CHEBI:78442"/>
        <dbReference type="ChEBI" id="CHEBI:138191"/>
        <dbReference type="EC" id="3.1.1.29"/>
    </reaction>
</comment>
<evidence type="ECO:0000256" key="3">
    <source>
        <dbReference type="ARBA" id="ARBA00038050"/>
    </source>
</evidence>
<proteinExistence type="inferred from homology"/>
<dbReference type="SUPFAM" id="SSF102462">
    <property type="entry name" value="Peptidyl-tRNA hydrolase II"/>
    <property type="match status" value="1"/>
</dbReference>
<evidence type="ECO:0000256" key="5">
    <source>
        <dbReference type="SAM" id="Phobius"/>
    </source>
</evidence>
<dbReference type="FunFam" id="3.40.1490.10:FF:000001">
    <property type="entry name" value="Peptidyl-tRNA hydrolase 2"/>
    <property type="match status" value="1"/>
</dbReference>
<keyword evidence="5" id="KW-1133">Transmembrane helix</keyword>
<name>A0A8R2D2J0_ACYPI</name>
<keyword evidence="7" id="KW-1185">Reference proteome</keyword>
<keyword evidence="2" id="KW-0378">Hydrolase</keyword>
<dbReference type="NCBIfam" id="TIGR00283">
    <property type="entry name" value="arch_pth2"/>
    <property type="match status" value="1"/>
</dbReference>
<protein>
    <recommendedName>
        <fullName evidence="1">peptidyl-tRNA hydrolase</fullName>
        <ecNumber evidence="1">3.1.1.29</ecNumber>
    </recommendedName>
</protein>
<comment type="similarity">
    <text evidence="3">Belongs to the PTH2 family.</text>
</comment>
<sequence>MTFTNDKMYDGLILGVLIGLALNAIYNYTFKTKCTSQDAKSVGKSQQQEPKSIPNKKGEFKMALLVRHDLKMGKGKVAAQCSHAIVHCYEEGLRLKPSEINSWESDNKPVNIFKVADEETMLEFQQLAIEKGFSTYVVVDAGRTQVAPSSKTVMAIGPVESEEIDLFTQSLEVVQLYQLLRTIKLNCAIYHLNVLELFYVHQI</sequence>
<organism evidence="6 7">
    <name type="scientific">Acyrthosiphon pisum</name>
    <name type="common">Pea aphid</name>
    <dbReference type="NCBI Taxonomy" id="7029"/>
    <lineage>
        <taxon>Eukaryota</taxon>
        <taxon>Metazoa</taxon>
        <taxon>Ecdysozoa</taxon>
        <taxon>Arthropoda</taxon>
        <taxon>Hexapoda</taxon>
        <taxon>Insecta</taxon>
        <taxon>Pterygota</taxon>
        <taxon>Neoptera</taxon>
        <taxon>Paraneoptera</taxon>
        <taxon>Hemiptera</taxon>
        <taxon>Sternorrhyncha</taxon>
        <taxon>Aphidomorpha</taxon>
        <taxon>Aphidoidea</taxon>
        <taxon>Aphididae</taxon>
        <taxon>Macrosiphini</taxon>
        <taxon>Acyrthosiphon</taxon>
    </lineage>
</organism>
<reference evidence="7" key="1">
    <citation type="submission" date="2010-06" db="EMBL/GenBank/DDBJ databases">
        <authorList>
            <person name="Jiang H."/>
            <person name="Abraham K."/>
            <person name="Ali S."/>
            <person name="Alsbrooks S.L."/>
            <person name="Anim B.N."/>
            <person name="Anosike U.S."/>
            <person name="Attaway T."/>
            <person name="Bandaranaike D.P."/>
            <person name="Battles P.K."/>
            <person name="Bell S.N."/>
            <person name="Bell A.V."/>
            <person name="Beltran B."/>
            <person name="Bickham C."/>
            <person name="Bustamante Y."/>
            <person name="Caleb T."/>
            <person name="Canada A."/>
            <person name="Cardenas V."/>
            <person name="Carter K."/>
            <person name="Chacko J."/>
            <person name="Chandrabose M.N."/>
            <person name="Chavez D."/>
            <person name="Chavez A."/>
            <person name="Chen L."/>
            <person name="Chu H.-S."/>
            <person name="Claassen K.J."/>
            <person name="Cockrell R."/>
            <person name="Collins M."/>
            <person name="Cooper J.A."/>
            <person name="Cree A."/>
            <person name="Curry S.M."/>
            <person name="Da Y."/>
            <person name="Dao M.D."/>
            <person name="Das B."/>
            <person name="Davila M.-L."/>
            <person name="Davy-Carroll L."/>
            <person name="Denson S."/>
            <person name="Dinh H."/>
            <person name="Ebong V.E."/>
            <person name="Edwards J.R."/>
            <person name="Egan A."/>
            <person name="El-Daye J."/>
            <person name="Escobedo L."/>
            <person name="Fernandez S."/>
            <person name="Fernando P.R."/>
            <person name="Flagg N."/>
            <person name="Forbes L.D."/>
            <person name="Fowler R.G."/>
            <person name="Fu Q."/>
            <person name="Gabisi R.A."/>
            <person name="Ganer J."/>
            <person name="Garbino Pronczuk A."/>
            <person name="Garcia R.M."/>
            <person name="Garner T."/>
            <person name="Garrett T.E."/>
            <person name="Gonzalez D.A."/>
            <person name="Hamid H."/>
            <person name="Hawkins E.S."/>
            <person name="Hirani K."/>
            <person name="Hogues M.E."/>
            <person name="Hollins B."/>
            <person name="Hsiao C.-H."/>
            <person name="Jabil R."/>
            <person name="James M.L."/>
            <person name="Jhangiani S.N."/>
            <person name="Johnson B."/>
            <person name="Johnson Q."/>
            <person name="Joshi V."/>
            <person name="Kalu J.B."/>
            <person name="Kam C."/>
            <person name="Kashfia A."/>
            <person name="Keebler J."/>
            <person name="Kisamo H."/>
            <person name="Kovar C.L."/>
            <person name="Lago L.A."/>
            <person name="Lai C.-Y."/>
            <person name="Laidlaw J."/>
            <person name="Lara F."/>
            <person name="Le T.-K."/>
            <person name="Lee S.L."/>
            <person name="Legall F.H."/>
            <person name="Lemon S.J."/>
            <person name="Lewis L.R."/>
            <person name="Li B."/>
            <person name="Liu Y."/>
            <person name="Liu Y.-S."/>
            <person name="Lopez J."/>
            <person name="Lozado R.J."/>
            <person name="Lu J."/>
            <person name="Madu R.C."/>
            <person name="Maheshwari M."/>
            <person name="Maheshwari R."/>
            <person name="Malloy K."/>
            <person name="Martinez E."/>
            <person name="Mathew T."/>
            <person name="Mercado I.C."/>
            <person name="Mercado C."/>
            <person name="Meyer B."/>
            <person name="Montgomery K."/>
            <person name="Morgan M.B."/>
            <person name="Munidasa M."/>
            <person name="Nazareth L.V."/>
            <person name="Nelson J."/>
            <person name="Ng B.M."/>
            <person name="Nguyen N.B."/>
            <person name="Nguyen P.Q."/>
            <person name="Nguyen T."/>
            <person name="Obregon M."/>
            <person name="Okwuonu G.O."/>
            <person name="Onwere C.G."/>
            <person name="Orozco G."/>
            <person name="Parra A."/>
            <person name="Patel S."/>
            <person name="Patil S."/>
            <person name="Perez A."/>
            <person name="Perez Y."/>
            <person name="Pham C."/>
            <person name="Primus E.L."/>
            <person name="Pu L.-L."/>
            <person name="Puazo M."/>
            <person name="Qin X."/>
            <person name="Quiroz J.B."/>
            <person name="Reese J."/>
            <person name="Richards S."/>
            <person name="Rives C.M."/>
            <person name="Robberts R."/>
            <person name="Ruiz S.J."/>
            <person name="Ruiz M.J."/>
            <person name="Santibanez J."/>
            <person name="Schneider B.W."/>
            <person name="Sisson I."/>
            <person name="Smith M."/>
            <person name="Sodergren E."/>
            <person name="Song X.-Z."/>
            <person name="Song B.B."/>
            <person name="Summersgill H."/>
            <person name="Thelus R."/>
            <person name="Thornton R.D."/>
            <person name="Trejos Z.Y."/>
            <person name="Usmani K."/>
            <person name="Vattathil S."/>
            <person name="Villasana D."/>
            <person name="Walker D.L."/>
            <person name="Wang S."/>
            <person name="Wang K."/>
            <person name="White C.S."/>
            <person name="Williams A.C."/>
            <person name="Williamson J."/>
            <person name="Wilson K."/>
            <person name="Woghiren I.O."/>
            <person name="Woodworth J.R."/>
            <person name="Worley K.C."/>
            <person name="Wright R.A."/>
            <person name="Wu W."/>
            <person name="Young L."/>
            <person name="Zhang L."/>
            <person name="Zhang J."/>
            <person name="Zhu Y."/>
            <person name="Muzny D.M."/>
            <person name="Weinstock G."/>
            <person name="Gibbs R.A."/>
        </authorList>
    </citation>
    <scope>NUCLEOTIDE SEQUENCE [LARGE SCALE GENOMIC DNA]</scope>
    <source>
        <strain evidence="7">LSR1</strain>
    </source>
</reference>
<evidence type="ECO:0000256" key="4">
    <source>
        <dbReference type="ARBA" id="ARBA00048707"/>
    </source>
</evidence>
<dbReference type="Proteomes" id="UP000007819">
    <property type="component" value="Chromosome A1"/>
</dbReference>
<dbReference type="EC" id="3.1.1.29" evidence="1"/>
<dbReference type="EnsemblMetazoa" id="XM_016802230.2">
    <property type="protein sequence ID" value="XP_016657719.2"/>
    <property type="gene ID" value="GeneID_100167214"/>
</dbReference>
<evidence type="ECO:0000256" key="2">
    <source>
        <dbReference type="ARBA" id="ARBA00022801"/>
    </source>
</evidence>
<dbReference type="Pfam" id="PF01981">
    <property type="entry name" value="PTH2"/>
    <property type="match status" value="1"/>
</dbReference>
<keyword evidence="5" id="KW-0472">Membrane</keyword>
<accession>A0A8R2D2J0</accession>
<dbReference type="OrthoDB" id="1733656at2759"/>
<dbReference type="GO" id="GO:0004045">
    <property type="term" value="F:peptidyl-tRNA hydrolase activity"/>
    <property type="evidence" value="ECO:0007669"/>
    <property type="project" value="UniProtKB-EC"/>
</dbReference>